<evidence type="ECO:0000313" key="2">
    <source>
        <dbReference type="EMBL" id="KAH3721468.1"/>
    </source>
</evidence>
<keyword evidence="3" id="KW-1185">Reference proteome</keyword>
<dbReference type="Proteomes" id="UP000828390">
    <property type="component" value="Unassembled WGS sequence"/>
</dbReference>
<organism evidence="2 3">
    <name type="scientific">Dreissena polymorpha</name>
    <name type="common">Zebra mussel</name>
    <name type="synonym">Mytilus polymorpha</name>
    <dbReference type="NCBI Taxonomy" id="45954"/>
    <lineage>
        <taxon>Eukaryota</taxon>
        <taxon>Metazoa</taxon>
        <taxon>Spiralia</taxon>
        <taxon>Lophotrochozoa</taxon>
        <taxon>Mollusca</taxon>
        <taxon>Bivalvia</taxon>
        <taxon>Autobranchia</taxon>
        <taxon>Heteroconchia</taxon>
        <taxon>Euheterodonta</taxon>
        <taxon>Imparidentia</taxon>
        <taxon>Neoheterodontei</taxon>
        <taxon>Myida</taxon>
        <taxon>Dreissenoidea</taxon>
        <taxon>Dreissenidae</taxon>
        <taxon>Dreissena</taxon>
    </lineage>
</organism>
<feature type="compositionally biased region" description="Polar residues" evidence="1">
    <location>
        <begin position="67"/>
        <end position="76"/>
    </location>
</feature>
<proteinExistence type="predicted"/>
<sequence>MEVSTVKSKIMMNSTINTSADVTMNGKAKAEVTSFKYLGASLSKDGISTAETRMSYCHGDRSDDQTEQVVDMQSHQLPHHVHAL</sequence>
<reference evidence="2" key="1">
    <citation type="journal article" date="2019" name="bioRxiv">
        <title>The Genome of the Zebra Mussel, Dreissena polymorpha: A Resource for Invasive Species Research.</title>
        <authorList>
            <person name="McCartney M.A."/>
            <person name="Auch B."/>
            <person name="Kono T."/>
            <person name="Mallez S."/>
            <person name="Zhang Y."/>
            <person name="Obille A."/>
            <person name="Becker A."/>
            <person name="Abrahante J.E."/>
            <person name="Garbe J."/>
            <person name="Badalamenti J.P."/>
            <person name="Herman A."/>
            <person name="Mangelson H."/>
            <person name="Liachko I."/>
            <person name="Sullivan S."/>
            <person name="Sone E.D."/>
            <person name="Koren S."/>
            <person name="Silverstein K.A.T."/>
            <person name="Beckman K.B."/>
            <person name="Gohl D.M."/>
        </authorList>
    </citation>
    <scope>NUCLEOTIDE SEQUENCE</scope>
    <source>
        <strain evidence="2">Duluth1</strain>
        <tissue evidence="2">Whole animal</tissue>
    </source>
</reference>
<name>A0A9D4CDI5_DREPO</name>
<dbReference type="AlphaFoldDB" id="A0A9D4CDI5"/>
<evidence type="ECO:0000256" key="1">
    <source>
        <dbReference type="SAM" id="MobiDB-lite"/>
    </source>
</evidence>
<dbReference type="EMBL" id="JAIWYP010000013">
    <property type="protein sequence ID" value="KAH3721468.1"/>
    <property type="molecule type" value="Genomic_DNA"/>
</dbReference>
<comment type="caution">
    <text evidence="2">The sequence shown here is derived from an EMBL/GenBank/DDBJ whole genome shotgun (WGS) entry which is preliminary data.</text>
</comment>
<evidence type="ECO:0000313" key="3">
    <source>
        <dbReference type="Proteomes" id="UP000828390"/>
    </source>
</evidence>
<reference evidence="2" key="2">
    <citation type="submission" date="2020-11" db="EMBL/GenBank/DDBJ databases">
        <authorList>
            <person name="McCartney M.A."/>
            <person name="Auch B."/>
            <person name="Kono T."/>
            <person name="Mallez S."/>
            <person name="Becker A."/>
            <person name="Gohl D.M."/>
            <person name="Silverstein K.A.T."/>
            <person name="Koren S."/>
            <person name="Bechman K.B."/>
            <person name="Herman A."/>
            <person name="Abrahante J.E."/>
            <person name="Garbe J."/>
        </authorList>
    </citation>
    <scope>NUCLEOTIDE SEQUENCE</scope>
    <source>
        <strain evidence="2">Duluth1</strain>
        <tissue evidence="2">Whole animal</tissue>
    </source>
</reference>
<feature type="region of interest" description="Disordered" evidence="1">
    <location>
        <begin position="57"/>
        <end position="84"/>
    </location>
</feature>
<gene>
    <name evidence="2" type="ORF">DPMN_064395</name>
</gene>
<protein>
    <submittedName>
        <fullName evidence="2">Uncharacterized protein</fullName>
    </submittedName>
</protein>
<accession>A0A9D4CDI5</accession>